<evidence type="ECO:0000256" key="4">
    <source>
        <dbReference type="ARBA" id="ARBA00022960"/>
    </source>
</evidence>
<feature type="signal peptide" evidence="9">
    <location>
        <begin position="1"/>
        <end position="23"/>
    </location>
</feature>
<dbReference type="NCBIfam" id="NF004785">
    <property type="entry name" value="PRK06132.1-2"/>
    <property type="match status" value="1"/>
</dbReference>
<accession>A0A840YFL0</accession>
<evidence type="ECO:0000259" key="10">
    <source>
        <dbReference type="PROSITE" id="PS52029"/>
    </source>
</evidence>
<comment type="similarity">
    <text evidence="2">Belongs to the YkuD family.</text>
</comment>
<dbReference type="SUPFAM" id="SSF141523">
    <property type="entry name" value="L,D-transpeptidase catalytic domain-like"/>
    <property type="match status" value="1"/>
</dbReference>
<dbReference type="PANTHER" id="PTHR30582:SF2">
    <property type="entry name" value="L,D-TRANSPEPTIDASE YCIB-RELATED"/>
    <property type="match status" value="1"/>
</dbReference>
<evidence type="ECO:0000256" key="8">
    <source>
        <dbReference type="SAM" id="MobiDB-lite"/>
    </source>
</evidence>
<dbReference type="PROSITE" id="PS52029">
    <property type="entry name" value="LD_TPASE"/>
    <property type="match status" value="1"/>
</dbReference>
<name>A0A840YFL0_9SPHN</name>
<keyword evidence="12" id="KW-1185">Reference proteome</keyword>
<keyword evidence="6 7" id="KW-0961">Cell wall biogenesis/degradation</keyword>
<keyword evidence="4 7" id="KW-0133">Cell shape</keyword>
<dbReference type="GO" id="GO:0016740">
    <property type="term" value="F:transferase activity"/>
    <property type="evidence" value="ECO:0007669"/>
    <property type="project" value="UniProtKB-KW"/>
</dbReference>
<keyword evidence="3" id="KW-0808">Transferase</keyword>
<dbReference type="EMBL" id="JACIJF010000002">
    <property type="protein sequence ID" value="MBB5709568.1"/>
    <property type="molecule type" value="Genomic_DNA"/>
</dbReference>
<dbReference type="Gene3D" id="2.40.440.10">
    <property type="entry name" value="L,D-transpeptidase catalytic domain-like"/>
    <property type="match status" value="1"/>
</dbReference>
<dbReference type="UniPathway" id="UPA00219"/>
<proteinExistence type="inferred from homology"/>
<evidence type="ECO:0000256" key="2">
    <source>
        <dbReference type="ARBA" id="ARBA00005992"/>
    </source>
</evidence>
<dbReference type="CDD" id="cd16913">
    <property type="entry name" value="YkuD_like"/>
    <property type="match status" value="1"/>
</dbReference>
<keyword evidence="5 7" id="KW-0573">Peptidoglycan synthesis</keyword>
<dbReference type="GO" id="GO:0005576">
    <property type="term" value="C:extracellular region"/>
    <property type="evidence" value="ECO:0007669"/>
    <property type="project" value="TreeGrafter"/>
</dbReference>
<gene>
    <name evidence="11" type="ORF">FHT02_000790</name>
</gene>
<feature type="compositionally biased region" description="Polar residues" evidence="8">
    <location>
        <begin position="214"/>
        <end position="224"/>
    </location>
</feature>
<feature type="active site" description="Nucleophile" evidence="7">
    <location>
        <position position="147"/>
    </location>
</feature>
<dbReference type="AlphaFoldDB" id="A0A840YFL0"/>
<evidence type="ECO:0000256" key="9">
    <source>
        <dbReference type="SAM" id="SignalP"/>
    </source>
</evidence>
<feature type="region of interest" description="Disordered" evidence="8">
    <location>
        <begin position="204"/>
        <end position="224"/>
    </location>
</feature>
<evidence type="ECO:0000256" key="7">
    <source>
        <dbReference type="PROSITE-ProRule" id="PRU01373"/>
    </source>
</evidence>
<dbReference type="GO" id="GO:0071972">
    <property type="term" value="F:peptidoglycan L,D-transpeptidase activity"/>
    <property type="evidence" value="ECO:0007669"/>
    <property type="project" value="TreeGrafter"/>
</dbReference>
<keyword evidence="11" id="KW-0449">Lipoprotein</keyword>
<protein>
    <submittedName>
        <fullName evidence="11">Lipoprotein-anchoring transpeptidase ErfK/SrfK</fullName>
    </submittedName>
</protein>
<evidence type="ECO:0000256" key="3">
    <source>
        <dbReference type="ARBA" id="ARBA00022679"/>
    </source>
</evidence>
<feature type="chain" id="PRO_5033062359" evidence="9">
    <location>
        <begin position="24"/>
        <end position="224"/>
    </location>
</feature>
<dbReference type="InterPro" id="IPR038063">
    <property type="entry name" value="Transpep_catalytic_dom"/>
</dbReference>
<sequence length="224" mass="23685">MRRSLAVALAGAAAMLVMRPAMAHEMADVAQSAAELKLRPGQFRWFEDPRPAPANAGASAAVSIVVSLAEQRAYIFRSGKMVGVSSVSTGKPGYDTPSGEFTILEKKPFHRSNLYSDAPMPFMQRLTWDGIALHAGDLPGRPASHGCIRLPNAFARQLFGLTAMGGTVTIVEDTFGDPGLYAPVPVLAVHTDRLGGTAYDVLTLSGDPPPPTQPASWSNGARAN</sequence>
<organism evidence="11 12">
    <name type="scientific">Sphingomonas xinjiangensis</name>
    <dbReference type="NCBI Taxonomy" id="643568"/>
    <lineage>
        <taxon>Bacteria</taxon>
        <taxon>Pseudomonadati</taxon>
        <taxon>Pseudomonadota</taxon>
        <taxon>Alphaproteobacteria</taxon>
        <taxon>Sphingomonadales</taxon>
        <taxon>Sphingomonadaceae</taxon>
        <taxon>Sphingomonas</taxon>
    </lineage>
</organism>
<evidence type="ECO:0000256" key="1">
    <source>
        <dbReference type="ARBA" id="ARBA00004752"/>
    </source>
</evidence>
<evidence type="ECO:0000313" key="11">
    <source>
        <dbReference type="EMBL" id="MBB5709568.1"/>
    </source>
</evidence>
<comment type="caution">
    <text evidence="11">The sequence shown here is derived from an EMBL/GenBank/DDBJ whole genome shotgun (WGS) entry which is preliminary data.</text>
</comment>
<evidence type="ECO:0000256" key="6">
    <source>
        <dbReference type="ARBA" id="ARBA00023316"/>
    </source>
</evidence>
<dbReference type="Proteomes" id="UP000527143">
    <property type="component" value="Unassembled WGS sequence"/>
</dbReference>
<dbReference type="GO" id="GO:0008360">
    <property type="term" value="P:regulation of cell shape"/>
    <property type="evidence" value="ECO:0007669"/>
    <property type="project" value="UniProtKB-UniRule"/>
</dbReference>
<keyword evidence="9" id="KW-0732">Signal</keyword>
<feature type="domain" description="L,D-TPase catalytic" evidence="10">
    <location>
        <begin position="62"/>
        <end position="171"/>
    </location>
</feature>
<dbReference type="InterPro" id="IPR005490">
    <property type="entry name" value="LD_TPept_cat_dom"/>
</dbReference>
<dbReference type="GO" id="GO:0071555">
    <property type="term" value="P:cell wall organization"/>
    <property type="evidence" value="ECO:0007669"/>
    <property type="project" value="UniProtKB-UniRule"/>
</dbReference>
<evidence type="ECO:0000256" key="5">
    <source>
        <dbReference type="ARBA" id="ARBA00022984"/>
    </source>
</evidence>
<dbReference type="GO" id="GO:0018104">
    <property type="term" value="P:peptidoglycan-protein cross-linking"/>
    <property type="evidence" value="ECO:0007669"/>
    <property type="project" value="TreeGrafter"/>
</dbReference>
<evidence type="ECO:0000313" key="12">
    <source>
        <dbReference type="Proteomes" id="UP000527143"/>
    </source>
</evidence>
<reference evidence="11 12" key="1">
    <citation type="submission" date="2020-08" db="EMBL/GenBank/DDBJ databases">
        <title>Genomic Encyclopedia of Type Strains, Phase IV (KMG-IV): sequencing the most valuable type-strain genomes for metagenomic binning, comparative biology and taxonomic classification.</title>
        <authorList>
            <person name="Goeker M."/>
        </authorList>
    </citation>
    <scope>NUCLEOTIDE SEQUENCE [LARGE SCALE GENOMIC DNA]</scope>
    <source>
        <strain evidence="11 12">DSM 26736</strain>
    </source>
</reference>
<feature type="active site" description="Proton donor/acceptor" evidence="7">
    <location>
        <position position="134"/>
    </location>
</feature>
<dbReference type="Pfam" id="PF03734">
    <property type="entry name" value="YkuD"/>
    <property type="match status" value="1"/>
</dbReference>
<dbReference type="PANTHER" id="PTHR30582">
    <property type="entry name" value="L,D-TRANSPEPTIDASE"/>
    <property type="match status" value="1"/>
</dbReference>
<comment type="pathway">
    <text evidence="1 7">Cell wall biogenesis; peptidoglycan biosynthesis.</text>
</comment>
<dbReference type="InterPro" id="IPR050979">
    <property type="entry name" value="LD-transpeptidase"/>
</dbReference>